<dbReference type="PROSITE" id="PS00211">
    <property type="entry name" value="ABC_TRANSPORTER_1"/>
    <property type="match status" value="1"/>
</dbReference>
<organism evidence="6 7">
    <name type="scientific">Chondromyces crocatus</name>
    <dbReference type="NCBI Taxonomy" id="52"/>
    <lineage>
        <taxon>Bacteria</taxon>
        <taxon>Pseudomonadati</taxon>
        <taxon>Myxococcota</taxon>
        <taxon>Polyangia</taxon>
        <taxon>Polyangiales</taxon>
        <taxon>Polyangiaceae</taxon>
        <taxon>Chondromyces</taxon>
    </lineage>
</organism>
<name>A0A0K1EHG0_CHOCO</name>
<dbReference type="SMART" id="SM00382">
    <property type="entry name" value="AAA"/>
    <property type="match status" value="1"/>
</dbReference>
<dbReference type="PROSITE" id="PS50893">
    <property type="entry name" value="ABC_TRANSPORTER_2"/>
    <property type="match status" value="1"/>
</dbReference>
<evidence type="ECO:0000256" key="1">
    <source>
        <dbReference type="ARBA" id="ARBA00022448"/>
    </source>
</evidence>
<dbReference type="InterPro" id="IPR003439">
    <property type="entry name" value="ABC_transporter-like_ATP-bd"/>
</dbReference>
<evidence type="ECO:0000256" key="4">
    <source>
        <dbReference type="ARBA" id="ARBA00038388"/>
    </source>
</evidence>
<proteinExistence type="inferred from homology"/>
<dbReference type="OrthoDB" id="9809450at2"/>
<dbReference type="InterPro" id="IPR003593">
    <property type="entry name" value="AAA+_ATPase"/>
</dbReference>
<accession>A0A0K1EHG0</accession>
<dbReference type="SUPFAM" id="SSF52540">
    <property type="entry name" value="P-loop containing nucleoside triphosphate hydrolases"/>
    <property type="match status" value="1"/>
</dbReference>
<dbReference type="GO" id="GO:0005886">
    <property type="term" value="C:plasma membrane"/>
    <property type="evidence" value="ECO:0007669"/>
    <property type="project" value="TreeGrafter"/>
</dbReference>
<dbReference type="PANTHER" id="PTHR24220">
    <property type="entry name" value="IMPORT ATP-BINDING PROTEIN"/>
    <property type="match status" value="1"/>
</dbReference>
<dbReference type="GO" id="GO:0098796">
    <property type="term" value="C:membrane protein complex"/>
    <property type="evidence" value="ECO:0007669"/>
    <property type="project" value="UniProtKB-ARBA"/>
</dbReference>
<gene>
    <name evidence="6" type="ORF">CMC5_044640</name>
</gene>
<dbReference type="CDD" id="cd03255">
    <property type="entry name" value="ABC_MJ0796_LolCDE_FtsE"/>
    <property type="match status" value="1"/>
</dbReference>
<dbReference type="AlphaFoldDB" id="A0A0K1EHG0"/>
<dbReference type="KEGG" id="ccro:CMC5_044640"/>
<dbReference type="GO" id="GO:0005524">
    <property type="term" value="F:ATP binding"/>
    <property type="evidence" value="ECO:0007669"/>
    <property type="project" value="UniProtKB-KW"/>
</dbReference>
<protein>
    <submittedName>
        <fullName evidence="6">ABC transporter ATP-binding protein</fullName>
    </submittedName>
</protein>
<dbReference type="FunFam" id="3.40.50.300:FF:000032">
    <property type="entry name" value="Export ABC transporter ATP-binding protein"/>
    <property type="match status" value="1"/>
</dbReference>
<comment type="similarity">
    <text evidence="4">Belongs to the ABC transporter superfamily. Macrolide exporter (TC 3.A.1.122) family.</text>
</comment>
<dbReference type="InterPro" id="IPR015854">
    <property type="entry name" value="ABC_transpr_LolD-like"/>
</dbReference>
<evidence type="ECO:0000256" key="3">
    <source>
        <dbReference type="ARBA" id="ARBA00022840"/>
    </source>
</evidence>
<dbReference type="InterPro" id="IPR017871">
    <property type="entry name" value="ABC_transporter-like_CS"/>
</dbReference>
<dbReference type="GO" id="GO:0016887">
    <property type="term" value="F:ATP hydrolysis activity"/>
    <property type="evidence" value="ECO:0007669"/>
    <property type="project" value="InterPro"/>
</dbReference>
<keyword evidence="7" id="KW-1185">Reference proteome</keyword>
<dbReference type="PANTHER" id="PTHR24220:SF86">
    <property type="entry name" value="ABC TRANSPORTER ABCH.1"/>
    <property type="match status" value="1"/>
</dbReference>
<keyword evidence="3 6" id="KW-0067">ATP-binding</keyword>
<evidence type="ECO:0000313" key="6">
    <source>
        <dbReference type="EMBL" id="AKT40311.1"/>
    </source>
</evidence>
<reference evidence="6 7" key="1">
    <citation type="submission" date="2015-07" db="EMBL/GenBank/DDBJ databases">
        <title>Genome analysis of myxobacterium Chondromyces crocatus Cm c5 reveals a high potential for natural compound synthesis and the genetic basis for the loss of fruiting body formation.</title>
        <authorList>
            <person name="Zaburannyi N."/>
            <person name="Bunk B."/>
            <person name="Maier J."/>
            <person name="Overmann J."/>
            <person name="Mueller R."/>
        </authorList>
    </citation>
    <scope>NUCLEOTIDE SEQUENCE [LARGE SCALE GENOMIC DNA]</scope>
    <source>
        <strain evidence="6 7">Cm c5</strain>
    </source>
</reference>
<sequence>MAIVRTEGLRRTYGDLQSARHALDGVTLSIDEGELVAVLGPSGSGKSTLLGILGGLDRGYEGRVELFDRNLAKLRDADLSHLRCRKIGFVFQAFHLLPHLSVLDNVLTPALFDPEGPDLRGRALSLLDRLGLADRASDHPGQLSGGQRQRVAIARALLQRPALLLCDEPTGNLDAETGARAIALFRELHAEGGLTVLAVTHEERLAQVATRVIRLRDGRIDEAAP</sequence>
<evidence type="ECO:0000256" key="2">
    <source>
        <dbReference type="ARBA" id="ARBA00022741"/>
    </source>
</evidence>
<dbReference type="RefSeq" id="WP_082362689.1">
    <property type="nucleotide sequence ID" value="NZ_CP012159.1"/>
</dbReference>
<dbReference type="Proteomes" id="UP000067626">
    <property type="component" value="Chromosome"/>
</dbReference>
<dbReference type="STRING" id="52.CMC5_044640"/>
<feature type="domain" description="ABC transporter" evidence="5">
    <location>
        <begin position="4"/>
        <end position="225"/>
    </location>
</feature>
<keyword evidence="1" id="KW-0813">Transport</keyword>
<dbReference type="Pfam" id="PF00005">
    <property type="entry name" value="ABC_tran"/>
    <property type="match status" value="1"/>
</dbReference>
<dbReference type="PATRIC" id="fig|52.7.peg.4920"/>
<dbReference type="InterPro" id="IPR027417">
    <property type="entry name" value="P-loop_NTPase"/>
</dbReference>
<evidence type="ECO:0000259" key="5">
    <source>
        <dbReference type="PROSITE" id="PS50893"/>
    </source>
</evidence>
<dbReference type="InterPro" id="IPR017911">
    <property type="entry name" value="MacB-like_ATP-bd"/>
</dbReference>
<evidence type="ECO:0000313" key="7">
    <source>
        <dbReference type="Proteomes" id="UP000067626"/>
    </source>
</evidence>
<dbReference type="Gene3D" id="3.40.50.300">
    <property type="entry name" value="P-loop containing nucleotide triphosphate hydrolases"/>
    <property type="match status" value="1"/>
</dbReference>
<dbReference type="GO" id="GO:0022857">
    <property type="term" value="F:transmembrane transporter activity"/>
    <property type="evidence" value="ECO:0007669"/>
    <property type="project" value="TreeGrafter"/>
</dbReference>
<dbReference type="EMBL" id="CP012159">
    <property type="protein sequence ID" value="AKT40311.1"/>
    <property type="molecule type" value="Genomic_DNA"/>
</dbReference>
<keyword evidence="2" id="KW-0547">Nucleotide-binding</keyword>